<dbReference type="SMART" id="SM01133">
    <property type="entry name" value="DeoC"/>
    <property type="match status" value="1"/>
</dbReference>
<reference evidence="8" key="1">
    <citation type="journal article" date="2019" name="Int. J. Syst. Evol. Microbiol.">
        <title>The Global Catalogue of Microorganisms (GCM) 10K type strain sequencing project: providing services to taxonomists for standard genome sequencing and annotation.</title>
        <authorList>
            <consortium name="The Broad Institute Genomics Platform"/>
            <consortium name="The Broad Institute Genome Sequencing Center for Infectious Disease"/>
            <person name="Wu L."/>
            <person name="Ma J."/>
        </authorList>
    </citation>
    <scope>NUCLEOTIDE SEQUENCE [LARGE SCALE GENOMIC DNA]</scope>
    <source>
        <strain evidence="8">KCTC 33849</strain>
    </source>
</reference>
<dbReference type="PIRSF" id="PIRSF001357">
    <property type="entry name" value="DeoC"/>
    <property type="match status" value="1"/>
</dbReference>
<sequence length="225" mass="23412">MNQTAISPLVDHTLLKADARKEDIIKLAEEAKTYGFASVCVNPAFVAAAYEVLKDTPEVKVCTVIGFPLGATTSVVKAYETTDAINNGATEVDMVINISALKDGNDDYVREDIAAVVNAAKGKALTKVIIETCLLTDEEKVRACELAVQAGADFVKTSTGFSTGGATKEDIALMRKTVGPDVGVKASGGVRSSEDALTMIQAGATRIGTSGGVAIAKGERSDSSY</sequence>
<dbReference type="GO" id="GO:0004139">
    <property type="term" value="F:deoxyribose-phosphate aldolase activity"/>
    <property type="evidence" value="ECO:0007669"/>
    <property type="project" value="UniProtKB-EC"/>
</dbReference>
<organism evidence="7 8">
    <name type="scientific">Paenibacillus shunpengii</name>
    <dbReference type="NCBI Taxonomy" id="2054424"/>
    <lineage>
        <taxon>Bacteria</taxon>
        <taxon>Bacillati</taxon>
        <taxon>Bacillota</taxon>
        <taxon>Bacilli</taxon>
        <taxon>Bacillales</taxon>
        <taxon>Paenibacillaceae</taxon>
        <taxon>Paenibacillus</taxon>
    </lineage>
</organism>
<keyword evidence="2 6" id="KW-0963">Cytoplasm</keyword>
<dbReference type="Gene3D" id="3.20.20.70">
    <property type="entry name" value="Aldolase class I"/>
    <property type="match status" value="1"/>
</dbReference>
<comment type="pathway">
    <text evidence="6">Carbohydrate degradation; 2-deoxy-D-ribose 1-phosphate degradation; D-glyceraldehyde 3-phosphate and acetaldehyde from 2-deoxy-alpha-D-ribose 1-phosphate: step 2/2.</text>
</comment>
<comment type="catalytic activity">
    <reaction evidence="5 6">
        <text>2-deoxy-D-ribose 5-phosphate = D-glyceraldehyde 3-phosphate + acetaldehyde</text>
        <dbReference type="Rhea" id="RHEA:12821"/>
        <dbReference type="ChEBI" id="CHEBI:15343"/>
        <dbReference type="ChEBI" id="CHEBI:59776"/>
        <dbReference type="ChEBI" id="CHEBI:62877"/>
        <dbReference type="EC" id="4.1.2.4"/>
    </reaction>
</comment>
<dbReference type="InterPro" id="IPR013785">
    <property type="entry name" value="Aldolase_TIM"/>
</dbReference>
<dbReference type="CDD" id="cd00959">
    <property type="entry name" value="DeoC"/>
    <property type="match status" value="1"/>
</dbReference>
<dbReference type="InterPro" id="IPR028581">
    <property type="entry name" value="DeoC_typeI"/>
</dbReference>
<evidence type="ECO:0000313" key="7">
    <source>
        <dbReference type="EMBL" id="MFD2702695.1"/>
    </source>
</evidence>
<evidence type="ECO:0000256" key="1">
    <source>
        <dbReference type="ARBA" id="ARBA00010936"/>
    </source>
</evidence>
<evidence type="ECO:0000256" key="6">
    <source>
        <dbReference type="HAMAP-Rule" id="MF_00114"/>
    </source>
</evidence>
<evidence type="ECO:0000256" key="3">
    <source>
        <dbReference type="ARBA" id="ARBA00023239"/>
    </source>
</evidence>
<dbReference type="Proteomes" id="UP001597540">
    <property type="component" value="Unassembled WGS sequence"/>
</dbReference>
<dbReference type="InterPro" id="IPR011343">
    <property type="entry name" value="DeoC"/>
</dbReference>
<evidence type="ECO:0000256" key="2">
    <source>
        <dbReference type="ARBA" id="ARBA00022490"/>
    </source>
</evidence>
<feature type="active site" description="Proton donor/acceptor" evidence="6">
    <location>
        <position position="93"/>
    </location>
</feature>
<name>A0ABW5SVR0_9BACL</name>
<protein>
    <recommendedName>
        <fullName evidence="6">Deoxyribose-phosphate aldolase</fullName>
        <shortName evidence="6">DERA</shortName>
        <ecNumber evidence="6">4.1.2.4</ecNumber>
    </recommendedName>
    <alternativeName>
        <fullName evidence="6">2-deoxy-D-ribose 5-phosphate aldolase</fullName>
    </alternativeName>
    <alternativeName>
        <fullName evidence="6">Phosphodeoxyriboaldolase</fullName>
        <shortName evidence="6">Deoxyriboaldolase</shortName>
    </alternativeName>
</protein>
<dbReference type="EC" id="4.1.2.4" evidence="6"/>
<comment type="caution">
    <text evidence="7">The sequence shown here is derived from an EMBL/GenBank/DDBJ whole genome shotgun (WGS) entry which is preliminary data.</text>
</comment>
<proteinExistence type="inferred from homology"/>
<comment type="similarity">
    <text evidence="1 6">Belongs to the DeoC/FbaB aldolase family. DeoC type 1 subfamily.</text>
</comment>
<dbReference type="InterPro" id="IPR002915">
    <property type="entry name" value="DeoC/FbaB/LacD_aldolase"/>
</dbReference>
<comment type="function">
    <text evidence="6">Catalyzes a reversible aldol reaction between acetaldehyde and D-glyceraldehyde 3-phosphate to generate 2-deoxy-D-ribose 5-phosphate.</text>
</comment>
<evidence type="ECO:0000256" key="5">
    <source>
        <dbReference type="ARBA" id="ARBA00048791"/>
    </source>
</evidence>
<evidence type="ECO:0000313" key="8">
    <source>
        <dbReference type="Proteomes" id="UP001597540"/>
    </source>
</evidence>
<dbReference type="PANTHER" id="PTHR10889:SF1">
    <property type="entry name" value="DEOXYRIBOSE-PHOSPHATE ALDOLASE"/>
    <property type="match status" value="1"/>
</dbReference>
<dbReference type="EMBL" id="JBHUMJ010000007">
    <property type="protein sequence ID" value="MFD2702695.1"/>
    <property type="molecule type" value="Genomic_DNA"/>
</dbReference>
<keyword evidence="8" id="KW-1185">Reference proteome</keyword>
<feature type="active site" description="Schiff-base intermediate with acetaldehyde" evidence="6">
    <location>
        <position position="156"/>
    </location>
</feature>
<comment type="subcellular location">
    <subcellularLocation>
        <location evidence="6">Cytoplasm</location>
    </subcellularLocation>
</comment>
<accession>A0ABW5SVR0</accession>
<gene>
    <name evidence="6 7" type="primary">deoC</name>
    <name evidence="7" type="ORF">ACFSVM_19770</name>
</gene>
<dbReference type="HAMAP" id="MF_00114">
    <property type="entry name" value="DeoC_type1"/>
    <property type="match status" value="1"/>
</dbReference>
<dbReference type="RefSeq" id="WP_379264056.1">
    <property type="nucleotide sequence ID" value="NZ_JBHUMJ010000007.1"/>
</dbReference>
<keyword evidence="4 6" id="KW-0704">Schiff base</keyword>
<feature type="active site" description="Proton donor/acceptor" evidence="6">
    <location>
        <position position="185"/>
    </location>
</feature>
<evidence type="ECO:0000256" key="4">
    <source>
        <dbReference type="ARBA" id="ARBA00023270"/>
    </source>
</evidence>
<dbReference type="SUPFAM" id="SSF51569">
    <property type="entry name" value="Aldolase"/>
    <property type="match status" value="1"/>
</dbReference>
<keyword evidence="3 6" id="KW-0456">Lyase</keyword>
<dbReference type="Pfam" id="PF01791">
    <property type="entry name" value="DeoC"/>
    <property type="match status" value="1"/>
</dbReference>
<dbReference type="NCBIfam" id="TIGR00126">
    <property type="entry name" value="deoC"/>
    <property type="match status" value="1"/>
</dbReference>
<dbReference type="PANTHER" id="PTHR10889">
    <property type="entry name" value="DEOXYRIBOSE-PHOSPHATE ALDOLASE"/>
    <property type="match status" value="1"/>
</dbReference>